<dbReference type="OrthoDB" id="742239at2"/>
<dbReference type="NCBIfam" id="TIGR04390">
    <property type="entry name" value="OMP_YaiO_dom"/>
    <property type="match status" value="1"/>
</dbReference>
<dbReference type="InterPro" id="IPR030887">
    <property type="entry name" value="Beta-barrel_YaiO"/>
</dbReference>
<dbReference type="HOGENOM" id="CLU_053131_0_0_10"/>
<dbReference type="Pfam" id="PF14559">
    <property type="entry name" value="TPR_19"/>
    <property type="match status" value="1"/>
</dbReference>
<evidence type="ECO:0000313" key="3">
    <source>
        <dbReference type="EMBL" id="EAQ49137.1"/>
    </source>
</evidence>
<dbReference type="AlphaFoldDB" id="A3XMU0"/>
<dbReference type="Pfam" id="PF19413">
    <property type="entry name" value="YaiO"/>
    <property type="match status" value="1"/>
</dbReference>
<sequence length="419" mass="47106">MPHLYQTFKAVILAIFLVSFAAVAQEQEYTTDELYTQARNAAFEEDDYPKAIALLKAALKKSPDYLEVRVFLGRIYTYSDSLPQARMAFEEVLAKEKGHEEASFAYGNLEFWNDNSEAALKVVNNGLDYHPESENLGLLKAKVLRDLEAYEEATATLQGLLEQNPKLDQARSLLSSINSATAKNAVGLNYEFVYFDERFDDPWHLAALDYIRQTKLGSVAARINFANRFRTDALQFEVDAYPRISDVFYTYVNLGISSDSGIFPQYRAGFSLFSNLPASFEADAGFRYLAFDDDTFVYTLGLGKYYKNYWFNFRTYLTPSDSALSQSYALTVRYYFGGADDFIGARIGTGISPDDNANSALFNGATITRLRSNNLTLFYRKLLGATHVLTAQAGLEDQEYAADSSGLQFSVSVGFIKRF</sequence>
<feature type="chain" id="PRO_5002663023" description="YaiO beta-barrel domain-containing protein" evidence="1">
    <location>
        <begin position="25"/>
        <end position="419"/>
    </location>
</feature>
<dbReference type="Proteomes" id="UP000001601">
    <property type="component" value="Unassembled WGS sequence"/>
</dbReference>
<evidence type="ECO:0000313" key="4">
    <source>
        <dbReference type="Proteomes" id="UP000001601"/>
    </source>
</evidence>
<comment type="caution">
    <text evidence="3">The sequence shown here is derived from an EMBL/GenBank/DDBJ whole genome shotgun (WGS) entry which is preliminary data.</text>
</comment>
<proteinExistence type="predicted"/>
<keyword evidence="4" id="KW-1185">Reference proteome</keyword>
<feature type="signal peptide" evidence="1">
    <location>
        <begin position="1"/>
        <end position="24"/>
    </location>
</feature>
<accession>A3XMU0</accession>
<evidence type="ECO:0000256" key="1">
    <source>
        <dbReference type="SAM" id="SignalP"/>
    </source>
</evidence>
<gene>
    <name evidence="3" type="ORF">MED217_07026</name>
</gene>
<dbReference type="STRING" id="398720.MED217_07026"/>
<evidence type="ECO:0000259" key="2">
    <source>
        <dbReference type="Pfam" id="PF19413"/>
    </source>
</evidence>
<dbReference type="RefSeq" id="WP_009779786.1">
    <property type="nucleotide sequence ID" value="NZ_CH672395.1"/>
</dbReference>
<dbReference type="eggNOG" id="COG0457">
    <property type="taxonomic scope" value="Bacteria"/>
</dbReference>
<feature type="domain" description="YaiO beta-barrel" evidence="2">
    <location>
        <begin position="183"/>
        <end position="355"/>
    </location>
</feature>
<keyword evidence="1" id="KW-0732">Signal</keyword>
<protein>
    <recommendedName>
        <fullName evidence="2">YaiO beta-barrel domain-containing protein</fullName>
    </recommendedName>
</protein>
<dbReference type="SUPFAM" id="SSF48452">
    <property type="entry name" value="TPR-like"/>
    <property type="match status" value="1"/>
</dbReference>
<dbReference type="InterPro" id="IPR011990">
    <property type="entry name" value="TPR-like_helical_dom_sf"/>
</dbReference>
<organism evidence="3 4">
    <name type="scientific">Leeuwenhoekiella blandensis (strain CECT 7118 / CCUG 51940 / KCTC 22103 / MED217)</name>
    <name type="common">Flavobacterium sp. (strain MED217)</name>
    <dbReference type="NCBI Taxonomy" id="398720"/>
    <lineage>
        <taxon>Bacteria</taxon>
        <taxon>Pseudomonadati</taxon>
        <taxon>Bacteroidota</taxon>
        <taxon>Flavobacteriia</taxon>
        <taxon>Flavobacteriales</taxon>
        <taxon>Flavobacteriaceae</taxon>
        <taxon>Leeuwenhoekiella</taxon>
    </lineage>
</organism>
<dbReference type="EMBL" id="AANC01000005">
    <property type="protein sequence ID" value="EAQ49137.1"/>
    <property type="molecule type" value="Genomic_DNA"/>
</dbReference>
<name>A3XMU0_LEEBM</name>
<reference evidence="3 4" key="1">
    <citation type="journal article" date="2007" name="Nature">
        <title>Light stimulates growth of proteorhodopsin-containing marine Flavobacteria.</title>
        <authorList>
            <person name="Gomez-Consarnau L."/>
            <person name="Gonzalez J.M."/>
            <person name="Coll-Llado M."/>
            <person name="Gourdon P."/>
            <person name="Pascher T."/>
            <person name="Neutze R."/>
            <person name="Pedros-Alio C."/>
            <person name="Pinhassi J."/>
        </authorList>
    </citation>
    <scope>NUCLEOTIDE SEQUENCE [LARGE SCALE GENOMIC DNA]</scope>
    <source>
        <strain evidence="3 4">MED217</strain>
    </source>
</reference>
<dbReference type="Gene3D" id="1.25.40.10">
    <property type="entry name" value="Tetratricopeptide repeat domain"/>
    <property type="match status" value="1"/>
</dbReference>